<dbReference type="AlphaFoldDB" id="A0A7S8DGD8"/>
<accession>A0A7S8DGD8</accession>
<reference evidence="1" key="1">
    <citation type="submission" date="2020-11" db="EMBL/GenBank/DDBJ databases">
        <title>The chromosome-scale genome resource for two endophytic Fusarium species: F. culmorum and F. pseudograminearum.</title>
        <authorList>
            <person name="Yuan Z."/>
        </authorList>
    </citation>
    <scope>NUCLEOTIDE SEQUENCE</scope>
    <source>
        <strain evidence="1">Class2-1B</strain>
    </source>
</reference>
<gene>
    <name evidence="1" type="ORF">HYE67_010306</name>
</gene>
<evidence type="ECO:0000313" key="1">
    <source>
        <dbReference type="EMBL" id="QPC68075.1"/>
    </source>
</evidence>
<name>A0A7S8DGD8_FUSCU</name>
<protein>
    <submittedName>
        <fullName evidence="1">Uncharacterized protein</fullName>
    </submittedName>
</protein>
<dbReference type="EMBL" id="CP064750">
    <property type="protein sequence ID" value="QPC68075.1"/>
    <property type="molecule type" value="Genomic_DNA"/>
</dbReference>
<proteinExistence type="predicted"/>
<evidence type="ECO:0000313" key="2">
    <source>
        <dbReference type="Proteomes" id="UP000663297"/>
    </source>
</evidence>
<sequence>MNKGQGLESAVHKGSCVCGRASLFLVSGCKEALYRYVLESHSLVICVHTTIFSLVGKGSN</sequence>
<dbReference type="Proteomes" id="UP000663297">
    <property type="component" value="Chromosome 4"/>
</dbReference>
<organism evidence="1 2">
    <name type="scientific">Fusarium culmorum</name>
    <dbReference type="NCBI Taxonomy" id="5516"/>
    <lineage>
        <taxon>Eukaryota</taxon>
        <taxon>Fungi</taxon>
        <taxon>Dikarya</taxon>
        <taxon>Ascomycota</taxon>
        <taxon>Pezizomycotina</taxon>
        <taxon>Sordariomycetes</taxon>
        <taxon>Hypocreomycetidae</taxon>
        <taxon>Hypocreales</taxon>
        <taxon>Nectriaceae</taxon>
        <taxon>Fusarium</taxon>
    </lineage>
</organism>